<sequence length="113" mass="13007">MEDQVAAVLQEESEARALRKAEMEATKAENMIAYKDEIYSRPKKTWFVTEREKACCECCKENFASKKRRKLEAARETLEDKNQINKLEGNGKINKEKTGKSLVDVGYTNGRKQ</sequence>
<dbReference type="InParanoid" id="A0A6P9E2U5"/>
<accession>A0A6P9E2U5</accession>
<dbReference type="AlphaFoldDB" id="A0A6P9E2U5"/>
<keyword evidence="3" id="KW-1185">Reference proteome</keyword>
<dbReference type="GeneID" id="108982118"/>
<feature type="coiled-coil region" evidence="1">
    <location>
        <begin position="61"/>
        <end position="88"/>
    </location>
</feature>
<gene>
    <name evidence="4" type="primary">LOC108982118</name>
</gene>
<dbReference type="OrthoDB" id="10259843at2759"/>
<dbReference type="RefSeq" id="XP_035538578.1">
    <property type="nucleotide sequence ID" value="XM_035682685.1"/>
</dbReference>
<evidence type="ECO:0000256" key="2">
    <source>
        <dbReference type="SAM" id="MobiDB-lite"/>
    </source>
</evidence>
<protein>
    <submittedName>
        <fullName evidence="4">DEAD-box ATP-dependent RNA helicase 28-like</fullName>
    </submittedName>
</protein>
<evidence type="ECO:0000256" key="1">
    <source>
        <dbReference type="SAM" id="Coils"/>
    </source>
</evidence>
<dbReference type="Proteomes" id="UP000235220">
    <property type="component" value="Chromosome 11"/>
</dbReference>
<evidence type="ECO:0000313" key="3">
    <source>
        <dbReference type="Proteomes" id="UP000235220"/>
    </source>
</evidence>
<evidence type="ECO:0000313" key="4">
    <source>
        <dbReference type="RefSeq" id="XP_035538578.1"/>
    </source>
</evidence>
<organism evidence="3 4">
    <name type="scientific">Juglans regia</name>
    <name type="common">English walnut</name>
    <dbReference type="NCBI Taxonomy" id="51240"/>
    <lineage>
        <taxon>Eukaryota</taxon>
        <taxon>Viridiplantae</taxon>
        <taxon>Streptophyta</taxon>
        <taxon>Embryophyta</taxon>
        <taxon>Tracheophyta</taxon>
        <taxon>Spermatophyta</taxon>
        <taxon>Magnoliopsida</taxon>
        <taxon>eudicotyledons</taxon>
        <taxon>Gunneridae</taxon>
        <taxon>Pentapetalae</taxon>
        <taxon>rosids</taxon>
        <taxon>fabids</taxon>
        <taxon>Fagales</taxon>
        <taxon>Juglandaceae</taxon>
        <taxon>Juglans</taxon>
    </lineage>
</organism>
<name>A0A6P9E2U5_JUGRE</name>
<keyword evidence="1" id="KW-0175">Coiled coil</keyword>
<proteinExistence type="predicted"/>
<reference evidence="4" key="1">
    <citation type="submission" date="2025-08" db="UniProtKB">
        <authorList>
            <consortium name="RefSeq"/>
        </authorList>
    </citation>
    <scope>IDENTIFICATION</scope>
    <source>
        <tissue evidence="4">Leaves</tissue>
    </source>
</reference>
<dbReference type="KEGG" id="jre:108982118"/>
<feature type="region of interest" description="Disordered" evidence="2">
    <location>
        <begin position="90"/>
        <end position="113"/>
    </location>
</feature>